<keyword evidence="7" id="KW-0378">Hydrolase</keyword>
<comment type="similarity">
    <text evidence="3">Belongs to the glycosyl hydrolase 5 (cellulase A) family.</text>
</comment>
<dbReference type="SUPFAM" id="SSF51445">
    <property type="entry name" value="(Trans)glycosidases"/>
    <property type="match status" value="1"/>
</dbReference>
<dbReference type="Gene3D" id="3.20.20.80">
    <property type="entry name" value="Glycosidases"/>
    <property type="match status" value="1"/>
</dbReference>
<dbReference type="EC" id="3.2.1.78" evidence="4"/>
<dbReference type="eggNOG" id="ENOG502SP15">
    <property type="taxonomic scope" value="Eukaryota"/>
</dbReference>
<evidence type="ECO:0000256" key="4">
    <source>
        <dbReference type="ARBA" id="ARBA00012706"/>
    </source>
</evidence>
<dbReference type="KEGG" id="cvr:CHLNCDRAFT_136075"/>
<evidence type="ECO:0000313" key="11">
    <source>
        <dbReference type="EMBL" id="EFN53900.1"/>
    </source>
</evidence>
<evidence type="ECO:0000256" key="8">
    <source>
        <dbReference type="ARBA" id="ARBA00023295"/>
    </source>
</evidence>
<dbReference type="EMBL" id="GL433849">
    <property type="protein sequence ID" value="EFN53900.1"/>
    <property type="molecule type" value="Genomic_DNA"/>
</dbReference>
<evidence type="ECO:0000256" key="7">
    <source>
        <dbReference type="ARBA" id="ARBA00022801"/>
    </source>
</evidence>
<dbReference type="GO" id="GO:0016985">
    <property type="term" value="F:mannan endo-1,4-beta-mannosidase activity"/>
    <property type="evidence" value="ECO:0007669"/>
    <property type="project" value="UniProtKB-EC"/>
</dbReference>
<evidence type="ECO:0000256" key="9">
    <source>
        <dbReference type="SAM" id="SignalP"/>
    </source>
</evidence>
<evidence type="ECO:0000313" key="12">
    <source>
        <dbReference type="Proteomes" id="UP000008141"/>
    </source>
</evidence>
<dbReference type="Pfam" id="PF26410">
    <property type="entry name" value="GH5_mannosidase"/>
    <property type="match status" value="1"/>
</dbReference>
<dbReference type="Proteomes" id="UP000008141">
    <property type="component" value="Unassembled WGS sequence"/>
</dbReference>
<dbReference type="InterPro" id="IPR017853">
    <property type="entry name" value="GH"/>
</dbReference>
<accession>E1ZJP6</accession>
<feature type="signal peptide" evidence="9">
    <location>
        <begin position="1"/>
        <end position="27"/>
    </location>
</feature>
<keyword evidence="5" id="KW-0964">Secreted</keyword>
<evidence type="ECO:0000256" key="2">
    <source>
        <dbReference type="ARBA" id="ARBA00004613"/>
    </source>
</evidence>
<dbReference type="AlphaFoldDB" id="E1ZJP6"/>
<evidence type="ECO:0000256" key="1">
    <source>
        <dbReference type="ARBA" id="ARBA00001678"/>
    </source>
</evidence>
<dbReference type="STRING" id="554065.E1ZJP6"/>
<comment type="catalytic activity">
    <reaction evidence="1">
        <text>Random hydrolysis of (1-&gt;4)-beta-D-mannosidic linkages in mannans, galactomannans and glucomannans.</text>
        <dbReference type="EC" id="3.2.1.78"/>
    </reaction>
</comment>
<feature type="domain" description="Glycoside hydrolase family 5" evidence="10">
    <location>
        <begin position="102"/>
        <end position="419"/>
    </location>
</feature>
<dbReference type="InterPro" id="IPR045053">
    <property type="entry name" value="MAN-like"/>
</dbReference>
<evidence type="ECO:0000256" key="5">
    <source>
        <dbReference type="ARBA" id="ARBA00022525"/>
    </source>
</evidence>
<dbReference type="InParanoid" id="E1ZJP6"/>
<evidence type="ECO:0000256" key="3">
    <source>
        <dbReference type="ARBA" id="ARBA00005641"/>
    </source>
</evidence>
<keyword evidence="8" id="KW-0326">Glycosidase</keyword>
<proteinExistence type="inferred from homology"/>
<name>E1ZJP6_CHLVA</name>
<dbReference type="InterPro" id="IPR001547">
    <property type="entry name" value="Glyco_hydro_5"/>
</dbReference>
<sequence>MVDARAAAAAAAAWAALLLGWAAAGQAAAPPDISCFDCAWLEELPLDEWSAERNSTREVLPWGQVVEFPPIDYRRLAEELCECVQDSLEGSYGSHQPPNHSVQAQGTQFVLHDEPFYFAGFNAAQALSWAASNSSQLLDNLQSLFANAAELGLRVGRVFATANGIKVRPPFLDEFDRLQPELEPLPWLTLQPAPGVLDEAVLEGLDYLLSLAASHGIKLVLTLADFHAVFGPSPAGIEPYIQWVIGSLNLTGYTVLDFYRDERVKLLYRHNLCHIANRASSLTGVKYKDDPTIFSWDLVNEPRCPACPGATRGAVLSAWADEMSAFLSCVDPNHMIHVGSEGYFTETAPEYIAANPGSWALCSGVDFVELALLPHIHYGAAHMYEEMRFQGWIQAHFDASSAVTGKPFVLEEFNKKWDERRRNQLFRLVQATFRAAWQQNASSPAAGAMFWGATAGDTIDWDGWQVRLDGGRSAPAPSERAEKLKAQMPPEQQQHSVLYQLCQAVVKDIFAPTFAGYSSNTTVSRAGSRHLSLPARALMLMLPGIRGMQYQHRRW</sequence>
<dbReference type="OrthoDB" id="406631at2759"/>
<dbReference type="PANTHER" id="PTHR31451:SF39">
    <property type="entry name" value="MANNAN ENDO-1,4-BETA-MANNOSIDASE 1"/>
    <property type="match status" value="1"/>
</dbReference>
<keyword evidence="12" id="KW-1185">Reference proteome</keyword>
<reference evidence="11 12" key="1">
    <citation type="journal article" date="2010" name="Plant Cell">
        <title>The Chlorella variabilis NC64A genome reveals adaptation to photosymbiosis, coevolution with viruses, and cryptic sex.</title>
        <authorList>
            <person name="Blanc G."/>
            <person name="Duncan G."/>
            <person name="Agarkova I."/>
            <person name="Borodovsky M."/>
            <person name="Gurnon J."/>
            <person name="Kuo A."/>
            <person name="Lindquist E."/>
            <person name="Lucas S."/>
            <person name="Pangilinan J."/>
            <person name="Polle J."/>
            <person name="Salamov A."/>
            <person name="Terry A."/>
            <person name="Yamada T."/>
            <person name="Dunigan D.D."/>
            <person name="Grigoriev I.V."/>
            <person name="Claverie J.M."/>
            <person name="Van Etten J.L."/>
        </authorList>
    </citation>
    <scope>NUCLEOTIDE SEQUENCE [LARGE SCALE GENOMIC DNA]</scope>
    <source>
        <strain evidence="11 12">NC64A</strain>
    </source>
</reference>
<dbReference type="RefSeq" id="XP_005846002.1">
    <property type="nucleotide sequence ID" value="XM_005845940.1"/>
</dbReference>
<keyword evidence="6 9" id="KW-0732">Signal</keyword>
<dbReference type="GO" id="GO:0005576">
    <property type="term" value="C:extracellular region"/>
    <property type="evidence" value="ECO:0007669"/>
    <property type="project" value="UniProtKB-SubCell"/>
</dbReference>
<feature type="chain" id="PRO_5003155812" description="mannan endo-1,4-beta-mannosidase" evidence="9">
    <location>
        <begin position="28"/>
        <end position="555"/>
    </location>
</feature>
<protein>
    <recommendedName>
        <fullName evidence="4">mannan endo-1,4-beta-mannosidase</fullName>
        <ecNumber evidence="4">3.2.1.78</ecNumber>
    </recommendedName>
</protein>
<dbReference type="GeneID" id="17353425"/>
<comment type="subcellular location">
    <subcellularLocation>
        <location evidence="2">Secreted</location>
    </subcellularLocation>
</comment>
<evidence type="ECO:0000259" key="10">
    <source>
        <dbReference type="Pfam" id="PF26410"/>
    </source>
</evidence>
<organism evidence="12">
    <name type="scientific">Chlorella variabilis</name>
    <name type="common">Green alga</name>
    <dbReference type="NCBI Taxonomy" id="554065"/>
    <lineage>
        <taxon>Eukaryota</taxon>
        <taxon>Viridiplantae</taxon>
        <taxon>Chlorophyta</taxon>
        <taxon>core chlorophytes</taxon>
        <taxon>Trebouxiophyceae</taxon>
        <taxon>Chlorellales</taxon>
        <taxon>Chlorellaceae</taxon>
        <taxon>Chlorella clade</taxon>
        <taxon>Chlorella</taxon>
    </lineage>
</organism>
<dbReference type="PANTHER" id="PTHR31451">
    <property type="match status" value="1"/>
</dbReference>
<gene>
    <name evidence="11" type="ORF">CHLNCDRAFT_136075</name>
</gene>
<dbReference type="OMA" id="WSAERNS"/>
<evidence type="ECO:0000256" key="6">
    <source>
        <dbReference type="ARBA" id="ARBA00022729"/>
    </source>
</evidence>